<name>A0A2J6QYE6_HYAVF</name>
<feature type="compositionally biased region" description="Polar residues" evidence="1">
    <location>
        <begin position="210"/>
        <end position="222"/>
    </location>
</feature>
<dbReference type="Proteomes" id="UP000235786">
    <property type="component" value="Unassembled WGS sequence"/>
</dbReference>
<feature type="region of interest" description="Disordered" evidence="1">
    <location>
        <begin position="86"/>
        <end position="117"/>
    </location>
</feature>
<feature type="compositionally biased region" description="Basic and acidic residues" evidence="1">
    <location>
        <begin position="89"/>
        <end position="104"/>
    </location>
</feature>
<evidence type="ECO:0000313" key="3">
    <source>
        <dbReference type="Proteomes" id="UP000235786"/>
    </source>
</evidence>
<keyword evidence="3" id="KW-1185">Reference proteome</keyword>
<feature type="region of interest" description="Disordered" evidence="1">
    <location>
        <begin position="147"/>
        <end position="233"/>
    </location>
</feature>
<reference evidence="2 3" key="1">
    <citation type="submission" date="2016-04" db="EMBL/GenBank/DDBJ databases">
        <title>A degradative enzymes factory behind the ericoid mycorrhizal symbiosis.</title>
        <authorList>
            <consortium name="DOE Joint Genome Institute"/>
            <person name="Martino E."/>
            <person name="Morin E."/>
            <person name="Grelet G."/>
            <person name="Kuo A."/>
            <person name="Kohler A."/>
            <person name="Daghino S."/>
            <person name="Barry K."/>
            <person name="Choi C."/>
            <person name="Cichocki N."/>
            <person name="Clum A."/>
            <person name="Copeland A."/>
            <person name="Hainaut M."/>
            <person name="Haridas S."/>
            <person name="Labutti K."/>
            <person name="Lindquist E."/>
            <person name="Lipzen A."/>
            <person name="Khouja H.-R."/>
            <person name="Murat C."/>
            <person name="Ohm R."/>
            <person name="Olson A."/>
            <person name="Spatafora J."/>
            <person name="Veneault-Fourrey C."/>
            <person name="Henrissat B."/>
            <person name="Grigoriev I."/>
            <person name="Martin F."/>
            <person name="Perotto S."/>
        </authorList>
    </citation>
    <scope>NUCLEOTIDE SEQUENCE [LARGE SCALE GENOMIC DNA]</scope>
    <source>
        <strain evidence="2 3">F</strain>
    </source>
</reference>
<feature type="region of interest" description="Disordered" evidence="1">
    <location>
        <begin position="247"/>
        <end position="274"/>
    </location>
</feature>
<dbReference type="EMBL" id="KZ613963">
    <property type="protein sequence ID" value="PMD31261.1"/>
    <property type="molecule type" value="Genomic_DNA"/>
</dbReference>
<feature type="region of interest" description="Disordered" evidence="1">
    <location>
        <begin position="1"/>
        <end position="21"/>
    </location>
</feature>
<sequence length="364" mass="40188">MASKTNHTDKKKRLRRPRWNDAENAFLIEHATLMERFGGEMDCGEFAKHMNEHTSLDDTKRLRARRGRNEGEDEFTGSMVESQVWNLEQEEKKRGTKRLPEKAKAKSWVKRPPTEEEITEGLALGTKIAPKISDSGMDGITWDIAVPVTSGPSKEKDHRGLGKQGEKRHEPYSQRIGEPGPSGIAKSRATSGAGRGDGPGMNDRAREDNMLSTRGPSNTPALQQKYIPPNPPQVNSPLQTGYSAPHNLHHGSLSHGIEHQQHHIPTRQAESDWQSSIPAPVHGVLQPQLPVLPQYVKPVSWLSNDLPPLRQPPTLPTLPIYTSHTPHTPALEPGPRLAPINQPMNACDGNCEPGGCKGHARKNS</sequence>
<feature type="compositionally biased region" description="Basic and acidic residues" evidence="1">
    <location>
        <begin position="153"/>
        <end position="172"/>
    </location>
</feature>
<protein>
    <submittedName>
        <fullName evidence="2">Uncharacterized protein</fullName>
    </submittedName>
</protein>
<dbReference type="AlphaFoldDB" id="A0A2J6QYE6"/>
<gene>
    <name evidence="2" type="ORF">L207DRAFT_591727</name>
</gene>
<proteinExistence type="predicted"/>
<evidence type="ECO:0000313" key="2">
    <source>
        <dbReference type="EMBL" id="PMD31261.1"/>
    </source>
</evidence>
<accession>A0A2J6QYE6</accession>
<organism evidence="2 3">
    <name type="scientific">Hyaloscypha variabilis (strain UAMH 11265 / GT02V1 / F)</name>
    <name type="common">Meliniomyces variabilis</name>
    <dbReference type="NCBI Taxonomy" id="1149755"/>
    <lineage>
        <taxon>Eukaryota</taxon>
        <taxon>Fungi</taxon>
        <taxon>Dikarya</taxon>
        <taxon>Ascomycota</taxon>
        <taxon>Pezizomycotina</taxon>
        <taxon>Leotiomycetes</taxon>
        <taxon>Helotiales</taxon>
        <taxon>Hyaloscyphaceae</taxon>
        <taxon>Hyaloscypha</taxon>
        <taxon>Hyaloscypha variabilis</taxon>
    </lineage>
</organism>
<evidence type="ECO:0000256" key="1">
    <source>
        <dbReference type="SAM" id="MobiDB-lite"/>
    </source>
</evidence>
<feature type="region of interest" description="Disordered" evidence="1">
    <location>
        <begin position="313"/>
        <end position="341"/>
    </location>
</feature>